<protein>
    <submittedName>
        <fullName evidence="2">Uncharacterized protein</fullName>
    </submittedName>
</protein>
<feature type="compositionally biased region" description="Low complexity" evidence="1">
    <location>
        <begin position="1"/>
        <end position="14"/>
    </location>
</feature>
<proteinExistence type="predicted"/>
<name>A0ABP0XZX9_9ROSI</name>
<gene>
    <name evidence="2" type="ORF">CITCOLO1_LOCUS5451</name>
</gene>
<sequence length="53" mass="5616">TQLAGSEANNASSIESEDSSSLHIAQTFLTIHSSFKSPNCWIVDSGASILICF</sequence>
<accession>A0ABP0XZX9</accession>
<reference evidence="2 3" key="1">
    <citation type="submission" date="2024-03" db="EMBL/GenBank/DDBJ databases">
        <authorList>
            <person name="Gkanogiannis A."/>
            <person name="Becerra Lopez-Lavalle L."/>
        </authorList>
    </citation>
    <scope>NUCLEOTIDE SEQUENCE [LARGE SCALE GENOMIC DNA]</scope>
</reference>
<organism evidence="2 3">
    <name type="scientific">Citrullus colocynthis</name>
    <name type="common">colocynth</name>
    <dbReference type="NCBI Taxonomy" id="252529"/>
    <lineage>
        <taxon>Eukaryota</taxon>
        <taxon>Viridiplantae</taxon>
        <taxon>Streptophyta</taxon>
        <taxon>Embryophyta</taxon>
        <taxon>Tracheophyta</taxon>
        <taxon>Spermatophyta</taxon>
        <taxon>Magnoliopsida</taxon>
        <taxon>eudicotyledons</taxon>
        <taxon>Gunneridae</taxon>
        <taxon>Pentapetalae</taxon>
        <taxon>rosids</taxon>
        <taxon>fabids</taxon>
        <taxon>Cucurbitales</taxon>
        <taxon>Cucurbitaceae</taxon>
        <taxon>Benincaseae</taxon>
        <taxon>Citrullus</taxon>
    </lineage>
</organism>
<keyword evidence="3" id="KW-1185">Reference proteome</keyword>
<feature type="non-terminal residue" evidence="2">
    <location>
        <position position="1"/>
    </location>
</feature>
<evidence type="ECO:0000313" key="2">
    <source>
        <dbReference type="EMBL" id="CAK9313719.1"/>
    </source>
</evidence>
<dbReference type="EMBL" id="OZ021745">
    <property type="protein sequence ID" value="CAK9313719.1"/>
    <property type="molecule type" value="Genomic_DNA"/>
</dbReference>
<dbReference type="Proteomes" id="UP001642487">
    <property type="component" value="Chromosome 11"/>
</dbReference>
<feature type="region of interest" description="Disordered" evidence="1">
    <location>
        <begin position="1"/>
        <end position="20"/>
    </location>
</feature>
<feature type="non-terminal residue" evidence="2">
    <location>
        <position position="53"/>
    </location>
</feature>
<evidence type="ECO:0000313" key="3">
    <source>
        <dbReference type="Proteomes" id="UP001642487"/>
    </source>
</evidence>
<evidence type="ECO:0000256" key="1">
    <source>
        <dbReference type="SAM" id="MobiDB-lite"/>
    </source>
</evidence>